<proteinExistence type="predicted"/>
<keyword evidence="2" id="KW-1185">Reference proteome</keyword>
<evidence type="ECO:0000313" key="2">
    <source>
        <dbReference type="Proteomes" id="UP000062645"/>
    </source>
</evidence>
<reference evidence="2" key="1">
    <citation type="submission" date="2015-07" db="EMBL/GenBank/DDBJ databases">
        <title>Genome Of Nitrogen-Fixing Cyanobacterium Nostoc piscinale CENA21 From Solimoes/Amazon River Floodplain Sediments And Comparative Genomics To Uncover Biosynthetic Natural Products Potential.</title>
        <authorList>
            <person name="Leao T.F."/>
            <person name="Leao P.N."/>
            <person name="Guimaraes P.I."/>
            <person name="de Melo A.G.C."/>
            <person name="Ramos R.T.J."/>
            <person name="Silva A."/>
            <person name="Fiore M.F."/>
            <person name="Schneider M.P.C."/>
        </authorList>
    </citation>
    <scope>NUCLEOTIDE SEQUENCE [LARGE SCALE GENOMIC DNA]</scope>
    <source>
        <strain evidence="2">CENA21</strain>
    </source>
</reference>
<dbReference type="RefSeq" id="WP_062290979.1">
    <property type="nucleotide sequence ID" value="NZ_CP012036.1"/>
</dbReference>
<dbReference type="KEGG" id="npz:ACX27_08620"/>
<evidence type="ECO:0000313" key="1">
    <source>
        <dbReference type="EMBL" id="ALF52909.1"/>
    </source>
</evidence>
<dbReference type="AlphaFoldDB" id="A0A0M4SW72"/>
<dbReference type="EMBL" id="CP012036">
    <property type="protein sequence ID" value="ALF52909.1"/>
    <property type="molecule type" value="Genomic_DNA"/>
</dbReference>
<gene>
    <name evidence="1" type="ORF">ACX27_08620</name>
</gene>
<organism evidence="1 2">
    <name type="scientific">Nostoc piscinale CENA21</name>
    <dbReference type="NCBI Taxonomy" id="224013"/>
    <lineage>
        <taxon>Bacteria</taxon>
        <taxon>Bacillati</taxon>
        <taxon>Cyanobacteriota</taxon>
        <taxon>Cyanophyceae</taxon>
        <taxon>Nostocales</taxon>
        <taxon>Nostocaceae</taxon>
        <taxon>Nostoc</taxon>
    </lineage>
</organism>
<dbReference type="OrthoDB" id="486833at2"/>
<name>A0A0M4SW72_9NOSO</name>
<evidence type="ECO:0008006" key="3">
    <source>
        <dbReference type="Google" id="ProtNLM"/>
    </source>
</evidence>
<protein>
    <recommendedName>
        <fullName evidence="3">PIN domain-containing protein</fullName>
    </recommendedName>
</protein>
<reference evidence="1 2" key="2">
    <citation type="journal article" date="2016" name="Genome Announc.">
        <title>Draft Genome Sequence of the N2-Fixing Cyanobacterium Nostoc piscinale CENA21, Isolated from the Brazilian Amazon Floodplain.</title>
        <authorList>
            <person name="Leao T."/>
            <person name="Guimaraes P.I."/>
            <person name="de Melo A.G."/>
            <person name="Ramos R.T."/>
            <person name="Leao P.N."/>
            <person name="Silva A."/>
            <person name="Fiore M.F."/>
            <person name="Schneider M.P."/>
        </authorList>
    </citation>
    <scope>NUCLEOTIDE SEQUENCE [LARGE SCALE GENOMIC DNA]</scope>
    <source>
        <strain evidence="1 2">CENA21</strain>
    </source>
</reference>
<dbReference type="InterPro" id="IPR021799">
    <property type="entry name" value="PIN-like_prokaryotic"/>
</dbReference>
<dbReference type="Pfam" id="PF11848">
    <property type="entry name" value="DUF3368"/>
    <property type="match status" value="1"/>
</dbReference>
<sequence>MQITHSHVLLDACCILNFCASGQFLAILKSIPAEVVVTTVVQEYELKTLQSLEEEDKDAVFQFQEAIKQGLLKVVDFESEDEEETFVNYAVDLDDGESATCAIAVHRQWAVATDDDKAIKFLQKNFSHLQILSTPEIIKHWSEEQRIDSSILSNVLNAIKIKGRYVPPKNNPLRNWWQKSSE</sequence>
<dbReference type="STRING" id="224013.ACX27_08620"/>
<accession>A0A0M4SW72</accession>
<dbReference type="Proteomes" id="UP000062645">
    <property type="component" value="Chromosome"/>
</dbReference>
<dbReference type="PATRIC" id="fig|224013.5.peg.2083"/>